<dbReference type="Gene3D" id="1.10.10.10">
    <property type="entry name" value="Winged helix-like DNA-binding domain superfamily/Winged helix DNA-binding domain"/>
    <property type="match status" value="1"/>
</dbReference>
<keyword evidence="3" id="KW-0804">Transcription</keyword>
<keyword evidence="2" id="KW-0238">DNA-binding</keyword>
<dbReference type="Proteomes" id="UP000249008">
    <property type="component" value="Chromosome 1"/>
</dbReference>
<dbReference type="InterPro" id="IPR000524">
    <property type="entry name" value="Tscrpt_reg_HTH_GntR"/>
</dbReference>
<name>A0AAX2JD70_9FUSO</name>
<proteinExistence type="predicted"/>
<dbReference type="GO" id="GO:0003677">
    <property type="term" value="F:DNA binding"/>
    <property type="evidence" value="ECO:0007669"/>
    <property type="project" value="UniProtKB-KW"/>
</dbReference>
<feature type="domain" description="HTH gntR-type" evidence="4">
    <location>
        <begin position="6"/>
        <end position="74"/>
    </location>
</feature>
<evidence type="ECO:0000256" key="2">
    <source>
        <dbReference type="ARBA" id="ARBA00023125"/>
    </source>
</evidence>
<gene>
    <name evidence="5" type="primary">yidP</name>
    <name evidence="5" type="ORF">NCTC12112_02559</name>
</gene>
<dbReference type="SMART" id="SM00345">
    <property type="entry name" value="HTH_GNTR"/>
    <property type="match status" value="1"/>
</dbReference>
<dbReference type="RefSeq" id="WP_005980865.1">
    <property type="nucleotide sequence ID" value="NZ_CABKNW010000005.1"/>
</dbReference>
<dbReference type="PROSITE" id="PS50949">
    <property type="entry name" value="HTH_GNTR"/>
    <property type="match status" value="1"/>
</dbReference>
<keyword evidence="1" id="KW-0805">Transcription regulation</keyword>
<dbReference type="SUPFAM" id="SSF46785">
    <property type="entry name" value="Winged helix' DNA-binding domain"/>
    <property type="match status" value="1"/>
</dbReference>
<dbReference type="Pfam" id="PF00392">
    <property type="entry name" value="GntR"/>
    <property type="match status" value="1"/>
</dbReference>
<evidence type="ECO:0000256" key="3">
    <source>
        <dbReference type="ARBA" id="ARBA00023163"/>
    </source>
</evidence>
<dbReference type="GeneID" id="78453837"/>
<evidence type="ECO:0000313" key="6">
    <source>
        <dbReference type="Proteomes" id="UP000249008"/>
    </source>
</evidence>
<dbReference type="CDD" id="cd07377">
    <property type="entry name" value="WHTH_GntR"/>
    <property type="match status" value="1"/>
</dbReference>
<dbReference type="InterPro" id="IPR050679">
    <property type="entry name" value="Bact_HTH_transcr_reg"/>
</dbReference>
<accession>A0AAX2JD70</accession>
<dbReference type="PANTHER" id="PTHR44846:SF1">
    <property type="entry name" value="MANNOSYL-D-GLYCERATE TRANSPORT_METABOLISM SYSTEM REPRESSOR MNGR-RELATED"/>
    <property type="match status" value="1"/>
</dbReference>
<dbReference type="SMART" id="SM00866">
    <property type="entry name" value="UTRA"/>
    <property type="match status" value="1"/>
</dbReference>
<dbReference type="InterPro" id="IPR028978">
    <property type="entry name" value="Chorismate_lyase_/UTRA_dom_sf"/>
</dbReference>
<dbReference type="PRINTS" id="PR00035">
    <property type="entry name" value="HTHGNTR"/>
</dbReference>
<protein>
    <submittedName>
        <fullName evidence="5">Uncharacterized HTH-type transcriptional regulator yidP</fullName>
    </submittedName>
</protein>
<dbReference type="KEGG" id="ful:C4N20_03380"/>
<dbReference type="GO" id="GO:0045892">
    <property type="term" value="P:negative regulation of DNA-templated transcription"/>
    <property type="evidence" value="ECO:0007669"/>
    <property type="project" value="TreeGrafter"/>
</dbReference>
<evidence type="ECO:0000259" key="4">
    <source>
        <dbReference type="PROSITE" id="PS50949"/>
    </source>
</evidence>
<dbReference type="AlphaFoldDB" id="A0AAX2JD70"/>
<dbReference type="EMBL" id="LS483487">
    <property type="protein sequence ID" value="SQJ11077.1"/>
    <property type="molecule type" value="Genomic_DNA"/>
</dbReference>
<sequence>MEDKKVSKYQMVESYIVEGIQSNHYKVNDILPTEAELAEKFNCSRVTVRQALSNLAYKGIIYRIQGKGSFVSKENTLKRSPLLKSFTEDILDMGKKPWSVVETFYITKVGEHIGRIMGLKPTDKIYYIERVRFADNDPILFEKTYMEISKHPEISVKILEGSKYEYAKEHGMEIAISYQNITPVFPPESIAEKLKISAKTPILKLSNVTYLSNGELFDYNELYMNTELYQLNIVKKVEK</sequence>
<dbReference type="GO" id="GO:0003700">
    <property type="term" value="F:DNA-binding transcription factor activity"/>
    <property type="evidence" value="ECO:0007669"/>
    <property type="project" value="InterPro"/>
</dbReference>
<dbReference type="InterPro" id="IPR036390">
    <property type="entry name" value="WH_DNA-bd_sf"/>
</dbReference>
<dbReference type="FunFam" id="1.10.10.10:FF:000079">
    <property type="entry name" value="GntR family transcriptional regulator"/>
    <property type="match status" value="1"/>
</dbReference>
<dbReference type="Gene3D" id="3.40.1410.10">
    <property type="entry name" value="Chorismate lyase-like"/>
    <property type="match status" value="1"/>
</dbReference>
<evidence type="ECO:0000256" key="1">
    <source>
        <dbReference type="ARBA" id="ARBA00023015"/>
    </source>
</evidence>
<evidence type="ECO:0000313" key="5">
    <source>
        <dbReference type="EMBL" id="SQJ11077.1"/>
    </source>
</evidence>
<dbReference type="SUPFAM" id="SSF64288">
    <property type="entry name" value="Chorismate lyase-like"/>
    <property type="match status" value="1"/>
</dbReference>
<organism evidence="5 6">
    <name type="scientific">Fusobacterium ulcerans</name>
    <dbReference type="NCBI Taxonomy" id="861"/>
    <lineage>
        <taxon>Bacteria</taxon>
        <taxon>Fusobacteriati</taxon>
        <taxon>Fusobacteriota</taxon>
        <taxon>Fusobacteriia</taxon>
        <taxon>Fusobacteriales</taxon>
        <taxon>Fusobacteriaceae</taxon>
        <taxon>Fusobacterium</taxon>
    </lineage>
</organism>
<dbReference type="PANTHER" id="PTHR44846">
    <property type="entry name" value="MANNOSYL-D-GLYCERATE TRANSPORT/METABOLISM SYSTEM REPRESSOR MNGR-RELATED"/>
    <property type="match status" value="1"/>
</dbReference>
<dbReference type="Pfam" id="PF07702">
    <property type="entry name" value="UTRA"/>
    <property type="match status" value="1"/>
</dbReference>
<dbReference type="InterPro" id="IPR036388">
    <property type="entry name" value="WH-like_DNA-bd_sf"/>
</dbReference>
<reference evidence="5 6" key="1">
    <citation type="submission" date="2018-06" db="EMBL/GenBank/DDBJ databases">
        <authorList>
            <consortium name="Pathogen Informatics"/>
            <person name="Doyle S."/>
        </authorList>
    </citation>
    <scope>NUCLEOTIDE SEQUENCE [LARGE SCALE GENOMIC DNA]</scope>
    <source>
        <strain evidence="5 6">NCTC12112</strain>
    </source>
</reference>
<dbReference type="InterPro" id="IPR011663">
    <property type="entry name" value="UTRA"/>
</dbReference>